<dbReference type="PROSITE" id="PS50011">
    <property type="entry name" value="PROTEIN_KINASE_DOM"/>
    <property type="match status" value="1"/>
</dbReference>
<feature type="compositionally biased region" description="Low complexity" evidence="1">
    <location>
        <begin position="148"/>
        <end position="160"/>
    </location>
</feature>
<name>A0AAW0TQS1_SCYPA</name>
<dbReference type="GO" id="GO:0005524">
    <property type="term" value="F:ATP binding"/>
    <property type="evidence" value="ECO:0007669"/>
    <property type="project" value="InterPro"/>
</dbReference>
<feature type="compositionally biased region" description="Low complexity" evidence="1">
    <location>
        <begin position="21"/>
        <end position="34"/>
    </location>
</feature>
<feature type="compositionally biased region" description="Basic residues" evidence="1">
    <location>
        <begin position="162"/>
        <end position="176"/>
    </location>
</feature>
<feature type="region of interest" description="Disordered" evidence="1">
    <location>
        <begin position="1"/>
        <end position="195"/>
    </location>
</feature>
<dbReference type="GO" id="GO:0004714">
    <property type="term" value="F:transmembrane receptor protein tyrosine kinase activity"/>
    <property type="evidence" value="ECO:0007669"/>
    <property type="project" value="TreeGrafter"/>
</dbReference>
<dbReference type="PRINTS" id="PR00109">
    <property type="entry name" value="TYRKINASE"/>
</dbReference>
<organism evidence="4 5">
    <name type="scientific">Scylla paramamosain</name>
    <name type="common">Mud crab</name>
    <dbReference type="NCBI Taxonomy" id="85552"/>
    <lineage>
        <taxon>Eukaryota</taxon>
        <taxon>Metazoa</taxon>
        <taxon>Ecdysozoa</taxon>
        <taxon>Arthropoda</taxon>
        <taxon>Crustacea</taxon>
        <taxon>Multicrustacea</taxon>
        <taxon>Malacostraca</taxon>
        <taxon>Eumalacostraca</taxon>
        <taxon>Eucarida</taxon>
        <taxon>Decapoda</taxon>
        <taxon>Pleocyemata</taxon>
        <taxon>Brachyura</taxon>
        <taxon>Eubrachyura</taxon>
        <taxon>Portunoidea</taxon>
        <taxon>Portunidae</taxon>
        <taxon>Portuninae</taxon>
        <taxon>Scylla</taxon>
    </lineage>
</organism>
<dbReference type="InterPro" id="IPR011009">
    <property type="entry name" value="Kinase-like_dom_sf"/>
</dbReference>
<dbReference type="InterPro" id="IPR050122">
    <property type="entry name" value="RTK"/>
</dbReference>
<dbReference type="InterPro" id="IPR000719">
    <property type="entry name" value="Prot_kinase_dom"/>
</dbReference>
<dbReference type="EMBL" id="JARAKH010000026">
    <property type="protein sequence ID" value="KAK8389907.1"/>
    <property type="molecule type" value="Genomic_DNA"/>
</dbReference>
<dbReference type="InterPro" id="IPR020635">
    <property type="entry name" value="Tyr_kinase_cat_dom"/>
</dbReference>
<dbReference type="GO" id="GO:0005030">
    <property type="term" value="F:neurotrophin receptor activity"/>
    <property type="evidence" value="ECO:0007669"/>
    <property type="project" value="TreeGrafter"/>
</dbReference>
<dbReference type="PROSITE" id="PS00109">
    <property type="entry name" value="PROTEIN_KINASE_TYR"/>
    <property type="match status" value="1"/>
</dbReference>
<dbReference type="GO" id="GO:0043121">
    <property type="term" value="F:neurotrophin binding"/>
    <property type="evidence" value="ECO:0007669"/>
    <property type="project" value="TreeGrafter"/>
</dbReference>
<sequence>MSVYRLTPPTTSEVTTWPPAGVRGPEESSSPSRSLNYALQEKRDTGNQENHAHEDPDEDLLVSSSSSSPAASLHAAPASPASPHYLTTSLDPLRGQPATHLPPSTPQLEETPRTLTPEGESERGVTTATTTTTTTTASGQELSPNVRTTTTATTTTTTTTSKGRRPTREPRRKAARTQRSAPSSKRLQQPSPAPRVSVCANNPCGMEPSCHAKSSVPRGFVCYCDDKSLVEPGASCSSRGAELPIHPPPISVNSPKEFRPLYSMWLVGVASLLVVMMIMLVFWRRKSLCAWIRHRHREKKPGQVRDGQQPSDSIPKHNSLVAYNFISNPNYYTQGPDTLPVHTLPVHLIHPEQISFVGELGEGCFGKVYKGTYSSCCPEALTEGEVDPEGGGGGGGGGGSQQGTGEEEEEGGRQTVAVKVIKESVSARGEEDFMREVEIMSAFSHPNILTLIGIVAKGSGGTPWMVFEYMPYGDLAELLRSCGPNFYSNHTPVTSLSKNDLLHISVQIASGMEYLSSQHFVHRDLACRNCLVGEDLTVKISDFGMSRDVYTCDYYKVGGSRMLPVRWMAPESIMYGKFTLESDVWSFGVVLWEIYSFGKQPYYGNSNENVMKLIFQGILLSPPDTCPPKVRDIMRRCWATDPMDRLKFPEILAHLKGIRGEGKCLSRQDTSPRAPVTPNGAPVTYSQLCLQEEAGGHLDQDLYLVPRRVEPREYMTVLNV</sequence>
<dbReference type="PANTHER" id="PTHR24416">
    <property type="entry name" value="TYROSINE-PROTEIN KINASE RECEPTOR"/>
    <property type="match status" value="1"/>
</dbReference>
<dbReference type="FunFam" id="1.10.510.10:FF:001614">
    <property type="entry name" value="Nerve growth factor receptor TRKA, putative"/>
    <property type="match status" value="1"/>
</dbReference>
<dbReference type="SMART" id="SM00219">
    <property type="entry name" value="TyrKc"/>
    <property type="match status" value="1"/>
</dbReference>
<feature type="transmembrane region" description="Helical" evidence="2">
    <location>
        <begin position="262"/>
        <end position="283"/>
    </location>
</feature>
<keyword evidence="5" id="KW-1185">Reference proteome</keyword>
<dbReference type="GO" id="GO:0030424">
    <property type="term" value="C:axon"/>
    <property type="evidence" value="ECO:0007669"/>
    <property type="project" value="TreeGrafter"/>
</dbReference>
<feature type="compositionally biased region" description="Basic and acidic residues" evidence="1">
    <location>
        <begin position="40"/>
        <end position="54"/>
    </location>
</feature>
<evidence type="ECO:0000256" key="1">
    <source>
        <dbReference type="SAM" id="MobiDB-lite"/>
    </source>
</evidence>
<feature type="compositionally biased region" description="Polar residues" evidence="1">
    <location>
        <begin position="177"/>
        <end position="190"/>
    </location>
</feature>
<dbReference type="InterPro" id="IPR001245">
    <property type="entry name" value="Ser-Thr/Tyr_kinase_cat_dom"/>
</dbReference>
<accession>A0AAW0TQS1</accession>
<keyword evidence="2" id="KW-0472">Membrane</keyword>
<dbReference type="GO" id="GO:0043235">
    <property type="term" value="C:receptor complex"/>
    <property type="evidence" value="ECO:0007669"/>
    <property type="project" value="TreeGrafter"/>
</dbReference>
<dbReference type="Proteomes" id="UP001487740">
    <property type="component" value="Unassembled WGS sequence"/>
</dbReference>
<proteinExistence type="predicted"/>
<evidence type="ECO:0000256" key="2">
    <source>
        <dbReference type="SAM" id="Phobius"/>
    </source>
</evidence>
<dbReference type="InterPro" id="IPR008266">
    <property type="entry name" value="Tyr_kinase_AS"/>
</dbReference>
<dbReference type="Gene3D" id="1.10.510.10">
    <property type="entry name" value="Transferase(Phosphotransferase) domain 1"/>
    <property type="match status" value="1"/>
</dbReference>
<feature type="region of interest" description="Disordered" evidence="1">
    <location>
        <begin position="382"/>
        <end position="414"/>
    </location>
</feature>
<dbReference type="GO" id="GO:0007169">
    <property type="term" value="P:cell surface receptor protein tyrosine kinase signaling pathway"/>
    <property type="evidence" value="ECO:0007669"/>
    <property type="project" value="TreeGrafter"/>
</dbReference>
<gene>
    <name evidence="4" type="ORF">O3P69_012835</name>
</gene>
<feature type="compositionally biased region" description="Polar residues" evidence="1">
    <location>
        <begin position="138"/>
        <end position="147"/>
    </location>
</feature>
<reference evidence="4 5" key="1">
    <citation type="submission" date="2023-03" db="EMBL/GenBank/DDBJ databases">
        <title>High-quality genome of Scylla paramamosain provides insights in environmental adaptation.</title>
        <authorList>
            <person name="Zhang L."/>
        </authorList>
    </citation>
    <scope>NUCLEOTIDE SEQUENCE [LARGE SCALE GENOMIC DNA]</scope>
    <source>
        <strain evidence="4">LZ_2023a</strain>
        <tissue evidence="4">Muscle</tissue>
    </source>
</reference>
<protein>
    <recommendedName>
        <fullName evidence="3">Protein kinase domain-containing protein</fullName>
    </recommendedName>
</protein>
<feature type="compositionally biased region" description="Gly residues" evidence="1">
    <location>
        <begin position="389"/>
        <end position="402"/>
    </location>
</feature>
<dbReference type="GO" id="GO:1990090">
    <property type="term" value="P:cellular response to nerve growth factor stimulus"/>
    <property type="evidence" value="ECO:0007669"/>
    <property type="project" value="TreeGrafter"/>
</dbReference>
<dbReference type="AlphaFoldDB" id="A0AAW0TQS1"/>
<dbReference type="SUPFAM" id="SSF56112">
    <property type="entry name" value="Protein kinase-like (PK-like)"/>
    <property type="match status" value="1"/>
</dbReference>
<dbReference type="Pfam" id="PF07714">
    <property type="entry name" value="PK_Tyr_Ser-Thr"/>
    <property type="match status" value="1"/>
</dbReference>
<keyword evidence="2" id="KW-0812">Transmembrane</keyword>
<comment type="caution">
    <text evidence="4">The sequence shown here is derived from an EMBL/GenBank/DDBJ whole genome shotgun (WGS) entry which is preliminary data.</text>
</comment>
<dbReference type="Gene3D" id="3.30.200.20">
    <property type="entry name" value="Phosphorylase Kinase, domain 1"/>
    <property type="match status" value="1"/>
</dbReference>
<feature type="compositionally biased region" description="Low complexity" evidence="1">
    <location>
        <begin position="126"/>
        <end position="137"/>
    </location>
</feature>
<dbReference type="GO" id="GO:0051897">
    <property type="term" value="P:positive regulation of phosphatidylinositol 3-kinase/protein kinase B signal transduction"/>
    <property type="evidence" value="ECO:0007669"/>
    <property type="project" value="TreeGrafter"/>
</dbReference>
<evidence type="ECO:0000313" key="4">
    <source>
        <dbReference type="EMBL" id="KAK8389907.1"/>
    </source>
</evidence>
<dbReference type="PANTHER" id="PTHR24416:SF619">
    <property type="entry name" value="TYROSINE-PROTEIN KINASE TRANSMEMBRANE RECEPTOR ROR-LIKE PROTEIN"/>
    <property type="match status" value="1"/>
</dbReference>
<evidence type="ECO:0000313" key="5">
    <source>
        <dbReference type="Proteomes" id="UP001487740"/>
    </source>
</evidence>
<dbReference type="GO" id="GO:0005886">
    <property type="term" value="C:plasma membrane"/>
    <property type="evidence" value="ECO:0007669"/>
    <property type="project" value="TreeGrafter"/>
</dbReference>
<evidence type="ECO:0000259" key="3">
    <source>
        <dbReference type="PROSITE" id="PS50011"/>
    </source>
</evidence>
<dbReference type="GO" id="GO:0010976">
    <property type="term" value="P:positive regulation of neuron projection development"/>
    <property type="evidence" value="ECO:0007669"/>
    <property type="project" value="TreeGrafter"/>
</dbReference>
<feature type="compositionally biased region" description="Low complexity" evidence="1">
    <location>
        <begin position="63"/>
        <end position="83"/>
    </location>
</feature>
<keyword evidence="2" id="KW-1133">Transmembrane helix</keyword>
<feature type="domain" description="Protein kinase" evidence="3">
    <location>
        <begin position="354"/>
        <end position="657"/>
    </location>
</feature>